<organism evidence="2 3">
    <name type="scientific">Comamonas endophytica</name>
    <dbReference type="NCBI Taxonomy" id="2949090"/>
    <lineage>
        <taxon>Bacteria</taxon>
        <taxon>Pseudomonadati</taxon>
        <taxon>Pseudomonadota</taxon>
        <taxon>Betaproteobacteria</taxon>
        <taxon>Burkholderiales</taxon>
        <taxon>Comamonadaceae</taxon>
        <taxon>Comamonas</taxon>
    </lineage>
</organism>
<sequence>MTGITEALKCCLAAAALGGLSLPAVAAPAPEAFWSLVGKLAAATPQGAQAVARQWPGKPLAAAGAAQVSSAPLAVAPDLQTAIAEVRVAEDDAVQLMVLELRGRCITPADLGARYRQVRNADFPQPDNPDPVSYRRVQIDGVRVSFGFRGAAPGCLSHVVFNPAPD</sequence>
<keyword evidence="3" id="KW-1185">Reference proteome</keyword>
<keyword evidence="1" id="KW-0732">Signal</keyword>
<dbReference type="EMBL" id="CP106882">
    <property type="protein sequence ID" value="UYG53707.1"/>
    <property type="molecule type" value="Genomic_DNA"/>
</dbReference>
<keyword evidence="2" id="KW-0614">Plasmid</keyword>
<reference evidence="2" key="1">
    <citation type="submission" date="2022-09" db="EMBL/GenBank/DDBJ databases">
        <title>The complete genome of Acidovorax sp. 5MLIR.</title>
        <authorList>
            <person name="Liu L."/>
            <person name="Yue J."/>
            <person name="Yang F."/>
            <person name="Yuan J."/>
            <person name="Li L."/>
        </authorList>
    </citation>
    <scope>NUCLEOTIDE SEQUENCE</scope>
    <source>
        <strain evidence="2">5MLIR</strain>
        <plasmid evidence="2">unnamed1</plasmid>
    </source>
</reference>
<name>A0ABY6GH64_9BURK</name>
<feature type="chain" id="PRO_5047351472" evidence="1">
    <location>
        <begin position="27"/>
        <end position="166"/>
    </location>
</feature>
<evidence type="ECO:0000313" key="3">
    <source>
        <dbReference type="Proteomes" id="UP001162800"/>
    </source>
</evidence>
<dbReference type="Proteomes" id="UP001162800">
    <property type="component" value="Plasmid unnamed1"/>
</dbReference>
<gene>
    <name evidence="2" type="ORF">M9799_17380</name>
</gene>
<protein>
    <submittedName>
        <fullName evidence="2">Uncharacterized protein</fullName>
    </submittedName>
</protein>
<feature type="signal peptide" evidence="1">
    <location>
        <begin position="1"/>
        <end position="26"/>
    </location>
</feature>
<accession>A0ABY6GH64</accession>
<geneLocation type="plasmid" evidence="2 3">
    <name>unnamed1</name>
</geneLocation>
<dbReference type="RefSeq" id="WP_231044888.1">
    <property type="nucleotide sequence ID" value="NZ_CP106882.1"/>
</dbReference>
<evidence type="ECO:0000256" key="1">
    <source>
        <dbReference type="SAM" id="SignalP"/>
    </source>
</evidence>
<evidence type="ECO:0000313" key="2">
    <source>
        <dbReference type="EMBL" id="UYG53707.1"/>
    </source>
</evidence>
<proteinExistence type="predicted"/>